<dbReference type="STRING" id="288705.RSal33209_1637"/>
<keyword evidence="2" id="KW-1185">Reference proteome</keyword>
<protein>
    <recommendedName>
        <fullName evidence="3">Winged helix-turn-helix domain-containing protein</fullName>
    </recommendedName>
</protein>
<dbReference type="PANTHER" id="PTHR30528:SF0">
    <property type="entry name" value="CYTOPLASMIC PROTEIN"/>
    <property type="match status" value="1"/>
</dbReference>
<name>A9WMP5_RENSM</name>
<evidence type="ECO:0008006" key="3">
    <source>
        <dbReference type="Google" id="ProtNLM"/>
    </source>
</evidence>
<dbReference type="eggNOG" id="COG3214">
    <property type="taxonomic scope" value="Bacteria"/>
</dbReference>
<reference evidence="2" key="1">
    <citation type="journal article" date="2008" name="J. Bacteriol.">
        <title>Genome sequence of the fish pathogen Renibacterium salmoninarum suggests reductive evolution away from an environmental Arthrobacter ancestor.</title>
        <authorList>
            <person name="Wiens G.D."/>
            <person name="Rockey D.D."/>
            <person name="Wu Z."/>
            <person name="Chang J."/>
            <person name="Levy R."/>
            <person name="Crane S."/>
            <person name="Chen D.S."/>
            <person name="Capri G.R."/>
            <person name="Burnett J.R."/>
            <person name="Sudheesh P.S."/>
            <person name="Schipma M.J."/>
            <person name="Burd H."/>
            <person name="Bhattacharyya A."/>
            <person name="Rhodes L.D."/>
            <person name="Kaul R."/>
            <person name="Strom M.S."/>
        </authorList>
    </citation>
    <scope>NUCLEOTIDE SEQUENCE [LARGE SCALE GENOMIC DNA]</scope>
    <source>
        <strain evidence="2">ATCC 33209 / DSM 20767 / JCM 11484 / NBRC 15589 / NCIMB 2235</strain>
    </source>
</reference>
<dbReference type="EMBL" id="CP000910">
    <property type="protein sequence ID" value="ABY23373.1"/>
    <property type="molecule type" value="Genomic_DNA"/>
</dbReference>
<evidence type="ECO:0000313" key="2">
    <source>
        <dbReference type="Proteomes" id="UP000002007"/>
    </source>
</evidence>
<dbReference type="AlphaFoldDB" id="A9WMP5"/>
<gene>
    <name evidence="1" type="ordered locus">RSal33209_1637</name>
</gene>
<accession>A9WMP5</accession>
<dbReference type="HOGENOM" id="CLU_1057162_0_0_11"/>
<proteinExistence type="predicted"/>
<organism evidence="1 2">
    <name type="scientific">Renibacterium salmoninarum (strain ATCC 33209 / DSM 20767 / JCM 11484 / NBRC 15589 / NCIMB 2235)</name>
    <dbReference type="NCBI Taxonomy" id="288705"/>
    <lineage>
        <taxon>Bacteria</taxon>
        <taxon>Bacillati</taxon>
        <taxon>Actinomycetota</taxon>
        <taxon>Actinomycetes</taxon>
        <taxon>Micrococcales</taxon>
        <taxon>Micrococcaceae</taxon>
        <taxon>Renibacterium</taxon>
    </lineage>
</organism>
<dbReference type="Pfam" id="PF06224">
    <property type="entry name" value="AlkZ-like"/>
    <property type="match status" value="1"/>
</dbReference>
<dbReference type="PANTHER" id="PTHR30528">
    <property type="entry name" value="CYTOPLASMIC PROTEIN"/>
    <property type="match status" value="1"/>
</dbReference>
<dbReference type="Proteomes" id="UP000002007">
    <property type="component" value="Chromosome"/>
</dbReference>
<dbReference type="KEGG" id="rsa:RSal33209_1637"/>
<sequence>MLSWIAPTLFAMTSANKSQQLATGQNLRPTASAPMTLAQARRIAIAAQGLIKGKPEVAAGARGIARVFDQLQLVKIDSVNVLSRSHYLPFFARLGNYDREILNRFSSAHPRKMVEYWAHEASFIKPEHFADMRSWQRRSWFGNNPQRPEQTRDLSLKILRVLEAGRAMTARQVSERVGYEKTTDRSNWGWNPVKECLERLFIAGDISVAGRNEQFERRYTPTGRIFRSVANDAADRAEGIVRLTEAAARAHGIGTVRCFAELF</sequence>
<evidence type="ECO:0000313" key="1">
    <source>
        <dbReference type="EMBL" id="ABY23373.1"/>
    </source>
</evidence>
<dbReference type="InterPro" id="IPR009351">
    <property type="entry name" value="AlkZ-like"/>
</dbReference>